<evidence type="ECO:0000313" key="2">
    <source>
        <dbReference type="Proteomes" id="UP000184310"/>
    </source>
</evidence>
<proteinExistence type="predicted"/>
<name>A0A1M6I6C3_9CLOT</name>
<sequence>MILSASRRTDIPAFYSEWFFERIKEGYFMVRNPMSPNQVSRVSLSPAIVDCIVFWTKNPRPMMDKLNELKAYNYYFQFTLNSYDTSLELNVPSKKYLIETFIKLSKAIGKEKVIWRYDPIVLTDVFNKEYHYKWFDYLAYKLSKYTDRCVISFLDLYKKTERNLRGINVKVITKLDMEEMASELSKIASKYGLTIESCSEDIDLYKFNIKHGKCIDDKVISKIIGSKVSIPKDINQREICGCVKSVDMGAYNTCRHGCLYCYANYSEEAVSKNIMVHDKKSCFIIGKLTLKDKVSDRKDKVYTSTQIGFFD</sequence>
<organism evidence="1 2">
    <name type="scientific">Clostridium cavendishii DSM 21758</name>
    <dbReference type="NCBI Taxonomy" id="1121302"/>
    <lineage>
        <taxon>Bacteria</taxon>
        <taxon>Bacillati</taxon>
        <taxon>Bacillota</taxon>
        <taxon>Clostridia</taxon>
        <taxon>Eubacteriales</taxon>
        <taxon>Clostridiaceae</taxon>
        <taxon>Clostridium</taxon>
    </lineage>
</organism>
<dbReference type="STRING" id="1121302.SAMN02745163_01707"/>
<dbReference type="Pfam" id="PF08902">
    <property type="entry name" value="DUF1848"/>
    <property type="match status" value="1"/>
</dbReference>
<accession>A0A1M6I6C3</accession>
<protein>
    <recommendedName>
        <fullName evidence="3">DUF1848 domain-containing protein</fullName>
    </recommendedName>
</protein>
<keyword evidence="2" id="KW-1185">Reference proteome</keyword>
<evidence type="ECO:0008006" key="3">
    <source>
        <dbReference type="Google" id="ProtNLM"/>
    </source>
</evidence>
<dbReference type="Proteomes" id="UP000184310">
    <property type="component" value="Unassembled WGS sequence"/>
</dbReference>
<dbReference type="OrthoDB" id="9771212at2"/>
<gene>
    <name evidence="1" type="ORF">SAMN02745163_01707</name>
</gene>
<dbReference type="EMBL" id="FQZB01000007">
    <property type="protein sequence ID" value="SHJ29986.1"/>
    <property type="molecule type" value="Genomic_DNA"/>
</dbReference>
<reference evidence="1 2" key="1">
    <citation type="submission" date="2016-11" db="EMBL/GenBank/DDBJ databases">
        <authorList>
            <person name="Jaros S."/>
            <person name="Januszkiewicz K."/>
            <person name="Wedrychowicz H."/>
        </authorList>
    </citation>
    <scope>NUCLEOTIDE SEQUENCE [LARGE SCALE GENOMIC DNA]</scope>
    <source>
        <strain evidence="1 2">DSM 21758</strain>
    </source>
</reference>
<dbReference type="RefSeq" id="WP_072986247.1">
    <property type="nucleotide sequence ID" value="NZ_FQZB01000007.1"/>
</dbReference>
<evidence type="ECO:0000313" key="1">
    <source>
        <dbReference type="EMBL" id="SHJ29986.1"/>
    </source>
</evidence>
<dbReference type="InterPro" id="IPR014998">
    <property type="entry name" value="DUF1848"/>
</dbReference>
<dbReference type="AlphaFoldDB" id="A0A1M6I6C3"/>